<keyword evidence="3" id="KW-1133">Transmembrane helix</keyword>
<gene>
    <name evidence="5" type="ORF">MJO52_01820</name>
</gene>
<keyword evidence="3" id="KW-0812">Transmembrane</keyword>
<evidence type="ECO:0000256" key="3">
    <source>
        <dbReference type="SAM" id="Phobius"/>
    </source>
</evidence>
<dbReference type="InterPro" id="IPR000415">
    <property type="entry name" value="Nitroreductase-like"/>
</dbReference>
<keyword evidence="2" id="KW-0560">Oxidoreductase</keyword>
<dbReference type="Pfam" id="PF14512">
    <property type="entry name" value="TM1586_NiRdase"/>
    <property type="match status" value="1"/>
</dbReference>
<evidence type="ECO:0000313" key="6">
    <source>
        <dbReference type="Proteomes" id="UP001055658"/>
    </source>
</evidence>
<keyword evidence="6" id="KW-1185">Reference proteome</keyword>
<evidence type="ECO:0000256" key="2">
    <source>
        <dbReference type="ARBA" id="ARBA00023002"/>
    </source>
</evidence>
<protein>
    <submittedName>
        <fullName evidence="5">Nitroreductase family protein</fullName>
    </submittedName>
</protein>
<evidence type="ECO:0000259" key="4">
    <source>
        <dbReference type="Pfam" id="PF14512"/>
    </source>
</evidence>
<feature type="transmembrane region" description="Helical" evidence="3">
    <location>
        <begin position="58"/>
        <end position="80"/>
    </location>
</feature>
<dbReference type="EMBL" id="CP092418">
    <property type="protein sequence ID" value="USD21904.1"/>
    <property type="molecule type" value="Genomic_DNA"/>
</dbReference>
<feature type="domain" description="Putative nitroreductase TM1586" evidence="4">
    <location>
        <begin position="123"/>
        <end position="327"/>
    </location>
</feature>
<comment type="similarity">
    <text evidence="1">Belongs to the nitroreductase family.</text>
</comment>
<accession>A0ABY4VC96</accession>
<evidence type="ECO:0000256" key="1">
    <source>
        <dbReference type="ARBA" id="ARBA00007118"/>
    </source>
</evidence>
<dbReference type="RefSeq" id="WP_252084298.1">
    <property type="nucleotide sequence ID" value="NZ_CP092418.1"/>
</dbReference>
<dbReference type="Proteomes" id="UP001055658">
    <property type="component" value="Chromosome"/>
</dbReference>
<reference evidence="5" key="1">
    <citation type="submission" date="2022-02" db="EMBL/GenBank/DDBJ databases">
        <title>Coral-associated bacteria.</title>
        <authorList>
            <person name="Tang K."/>
            <person name="Wang X."/>
        </authorList>
    </citation>
    <scope>NUCLEOTIDE SEQUENCE</scope>
    <source>
        <strain evidence="5">SCSIO 43006</strain>
    </source>
</reference>
<sequence>MSDPETTARTRKSKVIYASFGPNERAMVDKVHPLWLRRLFIRLLGIKLQLQFTGWLQYLMPVPITLGLFLLVGLIYLVGLTGLANVLIWLPVILAAIILFDIVTCRFCIRLPEPLPKTRSREDIFELIRDRRSCRAYQTRPLIPIHEQALKARIAIHLQQPRLGNAPIRLEWVKAPITVWPVVNARYFLVAIAPAEYNRTAILDIGRTLQKIVLDATRMGLGTCWIGPGADHRSVKTHLRERFDKKKDSIICLCAVGYESWYAPLFIRFFNTQLHKRLPLSDLFFVDNAMKEALKIDKSPWEAFNRCFESCRWAPSSYNGQTTRCIAHKKGSQVRLDFYATTSSRYYAAVATGIWCANWEVGCEALGIQGEFLRLPPQERKNLPDDVLPPHYDISWLSAPLI</sequence>
<dbReference type="SUPFAM" id="SSF55469">
    <property type="entry name" value="FMN-dependent nitroreductase-like"/>
    <property type="match status" value="2"/>
</dbReference>
<keyword evidence="3" id="KW-0472">Membrane</keyword>
<dbReference type="PANTHER" id="PTHR43673:SF10">
    <property type="entry name" value="NADH DEHYDROGENASE_NAD(P)H NITROREDUCTASE XCC3605-RELATED"/>
    <property type="match status" value="1"/>
</dbReference>
<organism evidence="5 6">
    <name type="scientific">Microbulbifer variabilis</name>
    <dbReference type="NCBI Taxonomy" id="266805"/>
    <lineage>
        <taxon>Bacteria</taxon>
        <taxon>Pseudomonadati</taxon>
        <taxon>Pseudomonadota</taxon>
        <taxon>Gammaproteobacteria</taxon>
        <taxon>Cellvibrionales</taxon>
        <taxon>Microbulbiferaceae</taxon>
        <taxon>Microbulbifer</taxon>
    </lineage>
</organism>
<evidence type="ECO:0000313" key="5">
    <source>
        <dbReference type="EMBL" id="USD21904.1"/>
    </source>
</evidence>
<name>A0ABY4VC96_9GAMM</name>
<dbReference type="Gene3D" id="3.40.109.10">
    <property type="entry name" value="NADH Oxidase"/>
    <property type="match status" value="1"/>
</dbReference>
<proteinExistence type="inferred from homology"/>
<feature type="transmembrane region" description="Helical" evidence="3">
    <location>
        <begin position="86"/>
        <end position="109"/>
    </location>
</feature>
<dbReference type="InterPro" id="IPR029478">
    <property type="entry name" value="TM1586_NiRdase"/>
</dbReference>
<dbReference type="PANTHER" id="PTHR43673">
    <property type="entry name" value="NAD(P)H NITROREDUCTASE YDGI-RELATED"/>
    <property type="match status" value="1"/>
</dbReference>